<name>A0AAV7TBK4_PLEWA</name>
<organism evidence="1 2">
    <name type="scientific">Pleurodeles waltl</name>
    <name type="common">Iberian ribbed newt</name>
    <dbReference type="NCBI Taxonomy" id="8319"/>
    <lineage>
        <taxon>Eukaryota</taxon>
        <taxon>Metazoa</taxon>
        <taxon>Chordata</taxon>
        <taxon>Craniata</taxon>
        <taxon>Vertebrata</taxon>
        <taxon>Euteleostomi</taxon>
        <taxon>Amphibia</taxon>
        <taxon>Batrachia</taxon>
        <taxon>Caudata</taxon>
        <taxon>Salamandroidea</taxon>
        <taxon>Salamandridae</taxon>
        <taxon>Pleurodelinae</taxon>
        <taxon>Pleurodeles</taxon>
    </lineage>
</organism>
<sequence length="92" mass="10320">MRPSAVAGGGVQPRFILLRRIEELPRQQPGPGLLLTQLSWHLTWKRRTSADIRSSPAAHFPEPIHRVHDLSCPKQCQLQAQQPTTTVVLTLP</sequence>
<protein>
    <submittedName>
        <fullName evidence="1">Uncharacterized protein</fullName>
    </submittedName>
</protein>
<keyword evidence="2" id="KW-1185">Reference proteome</keyword>
<proteinExistence type="predicted"/>
<dbReference type="AlphaFoldDB" id="A0AAV7TBK4"/>
<gene>
    <name evidence="1" type="ORF">NDU88_005215</name>
</gene>
<evidence type="ECO:0000313" key="2">
    <source>
        <dbReference type="Proteomes" id="UP001066276"/>
    </source>
</evidence>
<comment type="caution">
    <text evidence="1">The sequence shown here is derived from an EMBL/GenBank/DDBJ whole genome shotgun (WGS) entry which is preliminary data.</text>
</comment>
<reference evidence="1" key="1">
    <citation type="journal article" date="2022" name="bioRxiv">
        <title>Sequencing and chromosome-scale assembly of the giantPleurodeles waltlgenome.</title>
        <authorList>
            <person name="Brown T."/>
            <person name="Elewa A."/>
            <person name="Iarovenko S."/>
            <person name="Subramanian E."/>
            <person name="Araus A.J."/>
            <person name="Petzold A."/>
            <person name="Susuki M."/>
            <person name="Suzuki K.-i.T."/>
            <person name="Hayashi T."/>
            <person name="Toyoda A."/>
            <person name="Oliveira C."/>
            <person name="Osipova E."/>
            <person name="Leigh N.D."/>
            <person name="Simon A."/>
            <person name="Yun M.H."/>
        </authorList>
    </citation>
    <scope>NUCLEOTIDE SEQUENCE</scope>
    <source>
        <strain evidence="1">20211129_DDA</strain>
        <tissue evidence="1">Liver</tissue>
    </source>
</reference>
<accession>A0AAV7TBK4</accession>
<dbReference type="Proteomes" id="UP001066276">
    <property type="component" value="Chromosome 4_1"/>
</dbReference>
<evidence type="ECO:0000313" key="1">
    <source>
        <dbReference type="EMBL" id="KAJ1173379.1"/>
    </source>
</evidence>
<dbReference type="EMBL" id="JANPWB010000007">
    <property type="protein sequence ID" value="KAJ1173379.1"/>
    <property type="molecule type" value="Genomic_DNA"/>
</dbReference>